<reference evidence="1 2" key="1">
    <citation type="submission" date="2024-05" db="EMBL/GenBank/DDBJ databases">
        <title>Genome Sequence and Characterization of the New Strain Purple Sulfur Bacterium of Genus Thioalkalicoccus.</title>
        <authorList>
            <person name="Bryantseva I.A."/>
            <person name="Kyndt J.A."/>
            <person name="Imhoff J.F."/>
        </authorList>
    </citation>
    <scope>NUCLEOTIDE SEQUENCE [LARGE SCALE GENOMIC DNA]</scope>
    <source>
        <strain evidence="1 2">Um2</strain>
    </source>
</reference>
<name>A0ABV4BGK7_9GAMM</name>
<dbReference type="Pfam" id="PF10001">
    <property type="entry name" value="DUF2242"/>
    <property type="match status" value="1"/>
</dbReference>
<evidence type="ECO:0000313" key="2">
    <source>
        <dbReference type="Proteomes" id="UP001564408"/>
    </source>
</evidence>
<accession>A0ABV4BGK7</accession>
<proteinExistence type="predicted"/>
<protein>
    <submittedName>
        <fullName evidence="1">DUF2242 domain-containing protein</fullName>
    </submittedName>
</protein>
<organism evidence="1 2">
    <name type="scientific">Thioalkalicoccus limnaeus</name>
    <dbReference type="NCBI Taxonomy" id="120681"/>
    <lineage>
        <taxon>Bacteria</taxon>
        <taxon>Pseudomonadati</taxon>
        <taxon>Pseudomonadota</taxon>
        <taxon>Gammaproteobacteria</taxon>
        <taxon>Chromatiales</taxon>
        <taxon>Chromatiaceae</taxon>
        <taxon>Thioalkalicoccus</taxon>
    </lineage>
</organism>
<dbReference type="EMBL" id="JBDKXB010000025">
    <property type="protein sequence ID" value="MEY6433670.1"/>
    <property type="molecule type" value="Genomic_DNA"/>
</dbReference>
<dbReference type="InterPro" id="IPR018718">
    <property type="entry name" value="DUF2242"/>
</dbReference>
<gene>
    <name evidence="1" type="ORF">ABC977_14795</name>
</gene>
<sequence length="144" mass="15176">MSLALGGCLSGSHNLVPESFSSDDTFSRSYPLPPAQACEAARRALLSQGYTVAVARADAVEGSKNFQPRDEVHEQLSVRISCAAEEQQGSWVFVSAVLDRYSVKKNPTSASVGVGGIGSVSLPIRASDDSLVRVASVTLQDADF</sequence>
<evidence type="ECO:0000313" key="1">
    <source>
        <dbReference type="EMBL" id="MEY6433670.1"/>
    </source>
</evidence>
<keyword evidence="2" id="KW-1185">Reference proteome</keyword>
<comment type="caution">
    <text evidence="1">The sequence shown here is derived from an EMBL/GenBank/DDBJ whole genome shotgun (WGS) entry which is preliminary data.</text>
</comment>
<dbReference type="RefSeq" id="WP_369668056.1">
    <property type="nucleotide sequence ID" value="NZ_JBDKXB010000025.1"/>
</dbReference>
<dbReference type="Proteomes" id="UP001564408">
    <property type="component" value="Unassembled WGS sequence"/>
</dbReference>